<dbReference type="RefSeq" id="WP_281482086.1">
    <property type="nucleotide sequence ID" value="NZ_CP124543.1"/>
</dbReference>
<gene>
    <name evidence="1" type="ORF">QI031_23865</name>
</gene>
<protein>
    <submittedName>
        <fullName evidence="1">Uncharacterized protein</fullName>
    </submittedName>
</protein>
<dbReference type="AlphaFoldDB" id="A0AAJ6NQM4"/>
<proteinExistence type="predicted"/>
<keyword evidence="2" id="KW-1185">Reference proteome</keyword>
<accession>A0AAJ6NQM4</accession>
<evidence type="ECO:0000313" key="2">
    <source>
        <dbReference type="Proteomes" id="UP001223520"/>
    </source>
</evidence>
<dbReference type="Proteomes" id="UP001223520">
    <property type="component" value="Chromosome"/>
</dbReference>
<reference evidence="1 2" key="1">
    <citation type="journal article" date="2023" name="Limnol Oceanogr Lett">
        <title>Environmental adaptations by the intertidal Antarctic cyanobacterium Halotia branconii CENA392 as revealed using long-read genome sequencing.</title>
        <authorList>
            <person name="Dextro R.B."/>
            <person name="Delbaje E."/>
            <person name="Freitas P.N.N."/>
            <person name="Geraldes V."/>
            <person name="Pinto E."/>
            <person name="Long P.F."/>
            <person name="Fiore M.F."/>
        </authorList>
    </citation>
    <scope>NUCLEOTIDE SEQUENCE [LARGE SCALE GENOMIC DNA]</scope>
    <source>
        <strain evidence="1 2">CENA392</strain>
    </source>
</reference>
<sequence length="40" mass="4673">MRFIQICDKVARSQYPYVTSNNLAFMRSQLLTLFTAIAFL</sequence>
<dbReference type="EMBL" id="CP124543">
    <property type="protein sequence ID" value="WGV24773.1"/>
    <property type="molecule type" value="Genomic_DNA"/>
</dbReference>
<organism evidence="1 2">
    <name type="scientific">Halotia branconii CENA392</name>
    <dbReference type="NCBI Taxonomy" id="1539056"/>
    <lineage>
        <taxon>Bacteria</taxon>
        <taxon>Bacillati</taxon>
        <taxon>Cyanobacteriota</taxon>
        <taxon>Cyanophyceae</taxon>
        <taxon>Nostocales</taxon>
        <taxon>Nodulariaceae</taxon>
        <taxon>Halotia</taxon>
    </lineage>
</organism>
<dbReference type="KEGG" id="hbq:QI031_23865"/>
<name>A0AAJ6NQM4_9CYAN</name>
<evidence type="ECO:0000313" key="1">
    <source>
        <dbReference type="EMBL" id="WGV24773.1"/>
    </source>
</evidence>